<evidence type="ECO:0000259" key="5">
    <source>
        <dbReference type="PROSITE" id="PS50042"/>
    </source>
</evidence>
<dbReference type="PROSITE" id="PS50042">
    <property type="entry name" value="CNMP_BINDING_3"/>
    <property type="match status" value="1"/>
</dbReference>
<dbReference type="PROSITE" id="PS51063">
    <property type="entry name" value="HTH_CRP_2"/>
    <property type="match status" value="1"/>
</dbReference>
<dbReference type="InterPro" id="IPR018490">
    <property type="entry name" value="cNMP-bd_dom_sf"/>
</dbReference>
<dbReference type="CDD" id="cd00038">
    <property type="entry name" value="CAP_ED"/>
    <property type="match status" value="1"/>
</dbReference>
<dbReference type="Pfam" id="PF00027">
    <property type="entry name" value="cNMP_binding"/>
    <property type="match status" value="1"/>
</dbReference>
<dbReference type="AlphaFoldDB" id="A0A7X2H2B8"/>
<evidence type="ECO:0000256" key="3">
    <source>
        <dbReference type="ARBA" id="ARBA00023159"/>
    </source>
</evidence>
<dbReference type="SMART" id="SM00100">
    <property type="entry name" value="cNMP"/>
    <property type="match status" value="1"/>
</dbReference>
<keyword evidence="8" id="KW-1185">Reference proteome</keyword>
<dbReference type="InterPro" id="IPR012318">
    <property type="entry name" value="HTH_CRP"/>
</dbReference>
<dbReference type="Gene3D" id="2.60.120.10">
    <property type="entry name" value="Jelly Rolls"/>
    <property type="match status" value="1"/>
</dbReference>
<dbReference type="SUPFAM" id="SSF46785">
    <property type="entry name" value="Winged helix' DNA-binding domain"/>
    <property type="match status" value="1"/>
</dbReference>
<name>A0A7X2H2B8_9BACL</name>
<evidence type="ECO:0000259" key="6">
    <source>
        <dbReference type="PROSITE" id="PS51063"/>
    </source>
</evidence>
<dbReference type="SUPFAM" id="SSF51206">
    <property type="entry name" value="cAMP-binding domain-like"/>
    <property type="match status" value="1"/>
</dbReference>
<dbReference type="EMBL" id="WJXB01000002">
    <property type="protein sequence ID" value="MRN52319.1"/>
    <property type="molecule type" value="Genomic_DNA"/>
</dbReference>
<evidence type="ECO:0000256" key="1">
    <source>
        <dbReference type="ARBA" id="ARBA00023015"/>
    </source>
</evidence>
<keyword evidence="4" id="KW-0804">Transcription</keyword>
<dbReference type="GO" id="GO:0003700">
    <property type="term" value="F:DNA-binding transcription factor activity"/>
    <property type="evidence" value="ECO:0007669"/>
    <property type="project" value="TreeGrafter"/>
</dbReference>
<evidence type="ECO:0000313" key="8">
    <source>
        <dbReference type="Proteomes" id="UP000463051"/>
    </source>
</evidence>
<proteinExistence type="predicted"/>
<evidence type="ECO:0000256" key="4">
    <source>
        <dbReference type="ARBA" id="ARBA00023163"/>
    </source>
</evidence>
<evidence type="ECO:0000313" key="7">
    <source>
        <dbReference type="EMBL" id="MRN52319.1"/>
    </source>
</evidence>
<keyword evidence="2" id="KW-0238">DNA-binding</keyword>
<dbReference type="InterPro" id="IPR036390">
    <property type="entry name" value="WH_DNA-bd_sf"/>
</dbReference>
<keyword evidence="1" id="KW-0805">Transcription regulation</keyword>
<dbReference type="SMART" id="SM00419">
    <property type="entry name" value="HTH_CRP"/>
    <property type="match status" value="1"/>
</dbReference>
<accession>A0A7X2H2B8</accession>
<protein>
    <submittedName>
        <fullName evidence="7">Helix-turn-helix domain-containing protein</fullName>
    </submittedName>
</protein>
<dbReference type="InterPro" id="IPR014710">
    <property type="entry name" value="RmlC-like_jellyroll"/>
</dbReference>
<dbReference type="InterPro" id="IPR000595">
    <property type="entry name" value="cNMP-bd_dom"/>
</dbReference>
<feature type="domain" description="HTH crp-type" evidence="6">
    <location>
        <begin position="162"/>
        <end position="231"/>
    </location>
</feature>
<sequence>MIKHGTRLYLIRGDLRMDSIHDSSDFLDKNGTKEVILRAFHEYGTPKAYKKNEFIFLENDPANAVFYVDTGLVKISQSSQEGQGITLFLRYAGEIFGNAELLANLQRKRYAKCLVDCQIITLEGRIFLELAKSNAEFAYSLAVIGAHRLLQTQNVVETLISRPVAWRLAWFLFQMGTQKDEQIELQLQLSHEEISYVIGCSRQTVTETLNKWREKALIDYNNKKIIIYHPSRFFTDI</sequence>
<reference evidence="7 8" key="1">
    <citation type="submission" date="2019-11" db="EMBL/GenBank/DDBJ databases">
        <title>Paenibacillus monticola sp. nov., a novel PGPR strain isolated from mountain sample in China.</title>
        <authorList>
            <person name="Zhao Q."/>
            <person name="Li H.-P."/>
            <person name="Zhang J.-L."/>
        </authorList>
    </citation>
    <scope>NUCLEOTIDE SEQUENCE [LARGE SCALE GENOMIC DNA]</scope>
    <source>
        <strain evidence="7 8">LC-T2</strain>
    </source>
</reference>
<feature type="domain" description="Cyclic nucleotide-binding" evidence="5">
    <location>
        <begin position="46"/>
        <end position="130"/>
    </location>
</feature>
<dbReference type="Proteomes" id="UP000463051">
    <property type="component" value="Unassembled WGS sequence"/>
</dbReference>
<dbReference type="Pfam" id="PF13545">
    <property type="entry name" value="HTH_Crp_2"/>
    <property type="match status" value="1"/>
</dbReference>
<dbReference type="InterPro" id="IPR050397">
    <property type="entry name" value="Env_Response_Regulators"/>
</dbReference>
<gene>
    <name evidence="7" type="ORF">GJB61_04840</name>
</gene>
<dbReference type="Gene3D" id="1.10.10.10">
    <property type="entry name" value="Winged helix-like DNA-binding domain superfamily/Winged helix DNA-binding domain"/>
    <property type="match status" value="1"/>
</dbReference>
<evidence type="ECO:0000256" key="2">
    <source>
        <dbReference type="ARBA" id="ARBA00023125"/>
    </source>
</evidence>
<dbReference type="GO" id="GO:0005829">
    <property type="term" value="C:cytosol"/>
    <property type="evidence" value="ECO:0007669"/>
    <property type="project" value="TreeGrafter"/>
</dbReference>
<dbReference type="PANTHER" id="PTHR24567:SF74">
    <property type="entry name" value="HTH-TYPE TRANSCRIPTIONAL REGULATOR ARCR"/>
    <property type="match status" value="1"/>
</dbReference>
<dbReference type="PANTHER" id="PTHR24567">
    <property type="entry name" value="CRP FAMILY TRANSCRIPTIONAL REGULATORY PROTEIN"/>
    <property type="match status" value="1"/>
</dbReference>
<keyword evidence="3" id="KW-0010">Activator</keyword>
<dbReference type="InterPro" id="IPR036388">
    <property type="entry name" value="WH-like_DNA-bd_sf"/>
</dbReference>
<dbReference type="GO" id="GO:0003677">
    <property type="term" value="F:DNA binding"/>
    <property type="evidence" value="ECO:0007669"/>
    <property type="project" value="UniProtKB-KW"/>
</dbReference>
<comment type="caution">
    <text evidence="7">The sequence shown here is derived from an EMBL/GenBank/DDBJ whole genome shotgun (WGS) entry which is preliminary data.</text>
</comment>
<organism evidence="7 8">
    <name type="scientific">Paenibacillus monticola</name>
    <dbReference type="NCBI Taxonomy" id="2666075"/>
    <lineage>
        <taxon>Bacteria</taxon>
        <taxon>Bacillati</taxon>
        <taxon>Bacillota</taxon>
        <taxon>Bacilli</taxon>
        <taxon>Bacillales</taxon>
        <taxon>Paenibacillaceae</taxon>
        <taxon>Paenibacillus</taxon>
    </lineage>
</organism>